<accession>A0ABQ4T9K5</accession>
<evidence type="ECO:0000259" key="4">
    <source>
        <dbReference type="PROSITE" id="PS50887"/>
    </source>
</evidence>
<dbReference type="InterPro" id="IPR050469">
    <property type="entry name" value="Diguanylate_Cyclase"/>
</dbReference>
<feature type="transmembrane region" description="Helical" evidence="3">
    <location>
        <begin position="35"/>
        <end position="54"/>
    </location>
</feature>
<name>A0ABQ4T9K5_METOR</name>
<protein>
    <recommendedName>
        <fullName evidence="1">diguanylate cyclase</fullName>
        <ecNumber evidence="1">2.7.7.65</ecNumber>
    </recommendedName>
</protein>
<dbReference type="NCBIfam" id="TIGR00254">
    <property type="entry name" value="GGDEF"/>
    <property type="match status" value="1"/>
</dbReference>
<keyword evidence="3" id="KW-0812">Transmembrane</keyword>
<dbReference type="PANTHER" id="PTHR45138">
    <property type="entry name" value="REGULATORY COMPONENTS OF SENSORY TRANSDUCTION SYSTEM"/>
    <property type="match status" value="1"/>
</dbReference>
<evidence type="ECO:0000256" key="3">
    <source>
        <dbReference type="SAM" id="Phobius"/>
    </source>
</evidence>
<keyword evidence="6" id="KW-1185">Reference proteome</keyword>
<dbReference type="InterPro" id="IPR043128">
    <property type="entry name" value="Rev_trsase/Diguanyl_cyclase"/>
</dbReference>
<feature type="domain" description="GGDEF" evidence="4">
    <location>
        <begin position="256"/>
        <end position="396"/>
    </location>
</feature>
<dbReference type="RefSeq" id="WP_238311018.1">
    <property type="nucleotide sequence ID" value="NZ_BPQV01000005.1"/>
</dbReference>
<dbReference type="SUPFAM" id="SSF55073">
    <property type="entry name" value="Nucleotide cyclase"/>
    <property type="match status" value="1"/>
</dbReference>
<keyword evidence="3" id="KW-0472">Membrane</keyword>
<comment type="catalytic activity">
    <reaction evidence="2">
        <text>2 GTP = 3',3'-c-di-GMP + 2 diphosphate</text>
        <dbReference type="Rhea" id="RHEA:24898"/>
        <dbReference type="ChEBI" id="CHEBI:33019"/>
        <dbReference type="ChEBI" id="CHEBI:37565"/>
        <dbReference type="ChEBI" id="CHEBI:58805"/>
        <dbReference type="EC" id="2.7.7.65"/>
    </reaction>
</comment>
<dbReference type="PROSITE" id="PS50887">
    <property type="entry name" value="GGDEF"/>
    <property type="match status" value="1"/>
</dbReference>
<dbReference type="EC" id="2.7.7.65" evidence="1"/>
<dbReference type="Pfam" id="PF00990">
    <property type="entry name" value="GGDEF"/>
    <property type="match status" value="1"/>
</dbReference>
<feature type="transmembrane region" description="Helical" evidence="3">
    <location>
        <begin position="148"/>
        <end position="169"/>
    </location>
</feature>
<keyword evidence="3" id="KW-1133">Transmembrane helix</keyword>
<sequence length="427" mass="45622">MQRLIEAGLSRPWYRLRLPAPLEARYRAETARQNGLYVQTWLGVFVLFNVLSLAMDYDAFGPEAFAVPLVLTLGVFCPVTLTAIVLLRGRPTVMRLSCAALATSLVDLAVVLNSARLVPASHTASYVIIAAIVPLVVGLIAPQPFRHSLWFCGSSLILYVGMIVAFGLTDAAGNGLPLLVSGLIVVPLKLHYSNEWEAKKVFLAGLRESLQAEALAEANARLRILSETDSLTGVANRRHFSDRLDEAWEACERQEAWLGVILVDIDHFKRLNDAAGHAEGDRCLVQVAAALRGAIAASGGLVARYGGEEFAAFLPGATLAEACAAAEALRAAVAELAIPHPGQPQGARLTVSIGVTAAYGPTRWLGIAYPDLLKSADQALYLAKAQGRDRVASATAAHNANWPPLPAEPGLRTDLSTEARRPMTVVG</sequence>
<dbReference type="Proteomes" id="UP001055156">
    <property type="component" value="Unassembled WGS sequence"/>
</dbReference>
<gene>
    <name evidence="5" type="ORF">LKMONMHP_2015</name>
</gene>
<evidence type="ECO:0000313" key="6">
    <source>
        <dbReference type="Proteomes" id="UP001055156"/>
    </source>
</evidence>
<dbReference type="Gene3D" id="3.30.70.270">
    <property type="match status" value="1"/>
</dbReference>
<dbReference type="SMART" id="SM00267">
    <property type="entry name" value="GGDEF"/>
    <property type="match status" value="1"/>
</dbReference>
<reference evidence="5" key="1">
    <citation type="journal article" date="2021" name="Front. Microbiol.">
        <title>Comprehensive Comparative Genomics and Phenotyping of Methylobacterium Species.</title>
        <authorList>
            <person name="Alessa O."/>
            <person name="Ogura Y."/>
            <person name="Fujitani Y."/>
            <person name="Takami H."/>
            <person name="Hayashi T."/>
            <person name="Sahin N."/>
            <person name="Tani A."/>
        </authorList>
    </citation>
    <scope>NUCLEOTIDE SEQUENCE</scope>
    <source>
        <strain evidence="5">NBRC 15689</strain>
    </source>
</reference>
<feature type="transmembrane region" description="Helical" evidence="3">
    <location>
        <begin position="66"/>
        <end position="87"/>
    </location>
</feature>
<comment type="caution">
    <text evidence="5">The sequence shown here is derived from an EMBL/GenBank/DDBJ whole genome shotgun (WGS) entry which is preliminary data.</text>
</comment>
<organism evidence="5 6">
    <name type="scientific">Methylobacterium organophilum</name>
    <dbReference type="NCBI Taxonomy" id="410"/>
    <lineage>
        <taxon>Bacteria</taxon>
        <taxon>Pseudomonadati</taxon>
        <taxon>Pseudomonadota</taxon>
        <taxon>Alphaproteobacteria</taxon>
        <taxon>Hyphomicrobiales</taxon>
        <taxon>Methylobacteriaceae</taxon>
        <taxon>Methylobacterium</taxon>
    </lineage>
</organism>
<evidence type="ECO:0000256" key="1">
    <source>
        <dbReference type="ARBA" id="ARBA00012528"/>
    </source>
</evidence>
<feature type="transmembrane region" description="Helical" evidence="3">
    <location>
        <begin position="124"/>
        <end position="141"/>
    </location>
</feature>
<feature type="transmembrane region" description="Helical" evidence="3">
    <location>
        <begin position="99"/>
        <end position="118"/>
    </location>
</feature>
<proteinExistence type="predicted"/>
<dbReference type="InterPro" id="IPR000160">
    <property type="entry name" value="GGDEF_dom"/>
</dbReference>
<evidence type="ECO:0000256" key="2">
    <source>
        <dbReference type="ARBA" id="ARBA00034247"/>
    </source>
</evidence>
<reference evidence="5" key="2">
    <citation type="submission" date="2021-08" db="EMBL/GenBank/DDBJ databases">
        <authorList>
            <person name="Tani A."/>
            <person name="Ola A."/>
            <person name="Ogura Y."/>
            <person name="Katsura K."/>
            <person name="Hayashi T."/>
        </authorList>
    </citation>
    <scope>NUCLEOTIDE SEQUENCE</scope>
    <source>
        <strain evidence="5">NBRC 15689</strain>
    </source>
</reference>
<dbReference type="CDD" id="cd01949">
    <property type="entry name" value="GGDEF"/>
    <property type="match status" value="1"/>
</dbReference>
<dbReference type="PANTHER" id="PTHR45138:SF9">
    <property type="entry name" value="DIGUANYLATE CYCLASE DGCM-RELATED"/>
    <property type="match status" value="1"/>
</dbReference>
<dbReference type="InterPro" id="IPR029787">
    <property type="entry name" value="Nucleotide_cyclase"/>
</dbReference>
<dbReference type="EMBL" id="BPQV01000005">
    <property type="protein sequence ID" value="GJE27159.1"/>
    <property type="molecule type" value="Genomic_DNA"/>
</dbReference>
<evidence type="ECO:0000313" key="5">
    <source>
        <dbReference type="EMBL" id="GJE27159.1"/>
    </source>
</evidence>